<evidence type="ECO:0000256" key="2">
    <source>
        <dbReference type="SAM" id="MobiDB-lite"/>
    </source>
</evidence>
<dbReference type="EMBL" id="HBGD01006007">
    <property type="protein sequence ID" value="CAD9081746.1"/>
    <property type="molecule type" value="Transcribed_RNA"/>
</dbReference>
<feature type="region of interest" description="Disordered" evidence="2">
    <location>
        <begin position="84"/>
        <end position="118"/>
    </location>
</feature>
<dbReference type="CDD" id="cd00590">
    <property type="entry name" value="RRM_SF"/>
    <property type="match status" value="1"/>
</dbReference>
<dbReference type="AlphaFoldDB" id="A0A7S1PH76"/>
<dbReference type="PROSITE" id="PS50102">
    <property type="entry name" value="RRM"/>
    <property type="match status" value="1"/>
</dbReference>
<feature type="domain" description="RRM" evidence="3">
    <location>
        <begin position="138"/>
        <end position="215"/>
    </location>
</feature>
<evidence type="ECO:0000256" key="1">
    <source>
        <dbReference type="PROSITE-ProRule" id="PRU00176"/>
    </source>
</evidence>
<organism evidence="4">
    <name type="scientific">Percolomonas cosmopolitus</name>
    <dbReference type="NCBI Taxonomy" id="63605"/>
    <lineage>
        <taxon>Eukaryota</taxon>
        <taxon>Discoba</taxon>
        <taxon>Heterolobosea</taxon>
        <taxon>Tetramitia</taxon>
        <taxon>Eutetramitia</taxon>
        <taxon>Percolomonadidae</taxon>
        <taxon>Percolomonas</taxon>
    </lineage>
</organism>
<feature type="compositionally biased region" description="Acidic residues" evidence="2">
    <location>
        <begin position="88"/>
        <end position="110"/>
    </location>
</feature>
<feature type="compositionally biased region" description="Basic and acidic residues" evidence="2">
    <location>
        <begin position="35"/>
        <end position="48"/>
    </location>
</feature>
<dbReference type="GO" id="GO:0003723">
    <property type="term" value="F:RNA binding"/>
    <property type="evidence" value="ECO:0007669"/>
    <property type="project" value="UniProtKB-UniRule"/>
</dbReference>
<accession>A0A7S1PH76</accession>
<proteinExistence type="predicted"/>
<dbReference type="InterPro" id="IPR012677">
    <property type="entry name" value="Nucleotide-bd_a/b_plait_sf"/>
</dbReference>
<feature type="region of interest" description="Disordered" evidence="2">
    <location>
        <begin position="29"/>
        <end position="48"/>
    </location>
</feature>
<dbReference type="SMART" id="SM00360">
    <property type="entry name" value="RRM"/>
    <property type="match status" value="1"/>
</dbReference>
<dbReference type="InterPro" id="IPR000504">
    <property type="entry name" value="RRM_dom"/>
</dbReference>
<dbReference type="SUPFAM" id="SSF54928">
    <property type="entry name" value="RNA-binding domain, RBD"/>
    <property type="match status" value="1"/>
</dbReference>
<name>A0A7S1PH76_9EUKA</name>
<keyword evidence="1" id="KW-0694">RNA-binding</keyword>
<feature type="compositionally biased region" description="Basic residues" evidence="2">
    <location>
        <begin position="299"/>
        <end position="308"/>
    </location>
</feature>
<feature type="region of interest" description="Disordered" evidence="2">
    <location>
        <begin position="290"/>
        <end position="333"/>
    </location>
</feature>
<evidence type="ECO:0000313" key="4">
    <source>
        <dbReference type="EMBL" id="CAD9081746.1"/>
    </source>
</evidence>
<reference evidence="4" key="1">
    <citation type="submission" date="2021-01" db="EMBL/GenBank/DDBJ databases">
        <authorList>
            <person name="Corre E."/>
            <person name="Pelletier E."/>
            <person name="Niang G."/>
            <person name="Scheremetjew M."/>
            <person name="Finn R."/>
            <person name="Kale V."/>
            <person name="Holt S."/>
            <person name="Cochrane G."/>
            <person name="Meng A."/>
            <person name="Brown T."/>
            <person name="Cohen L."/>
        </authorList>
    </citation>
    <scope>NUCLEOTIDE SEQUENCE</scope>
    <source>
        <strain evidence="4">WS</strain>
    </source>
</reference>
<gene>
    <name evidence="4" type="ORF">PCOS0759_LOCUS4986</name>
</gene>
<protein>
    <recommendedName>
        <fullName evidence="3">RRM domain-containing protein</fullName>
    </recommendedName>
</protein>
<sequence length="333" mass="39147">MPSKRDRLESAYYKKEEVTYNKYNHSYVHNKQRDKRREENIDKFGVEREPLSKEELEALIRKQEEEALLLQKKNDLQVKDFDEKEWFGDEDDSDHDGLEEVTDSDDEPAENENGSKKKVRFMEEALDFQEEDDGTGSSFIVISNLHKDVNAKKFKNTFEEAGRIKSVCFPTSSANKSLGWAIIEYYSAEVANQAVQEYHKAENRGKILKVMKFNMINDFFVIQNDDDDIEVENAQELKNSINMKQWNAASSLLKEKMLLFLRWKMSDNPDQKLSEREEIVLSLLEEQEKSRMEQQATKQARRASKKRKLPIDSVRPCTGGLWQKQKNKRRKKK</sequence>
<dbReference type="Gene3D" id="3.30.70.330">
    <property type="match status" value="1"/>
</dbReference>
<evidence type="ECO:0000259" key="3">
    <source>
        <dbReference type="PROSITE" id="PS50102"/>
    </source>
</evidence>
<dbReference type="InterPro" id="IPR035979">
    <property type="entry name" value="RBD_domain_sf"/>
</dbReference>
<dbReference type="Pfam" id="PF00076">
    <property type="entry name" value="RRM_1"/>
    <property type="match status" value="1"/>
</dbReference>